<protein>
    <submittedName>
        <fullName evidence="2">Uncharacterized protein</fullName>
    </submittedName>
</protein>
<gene>
    <name evidence="2" type="ORF">R3P38DRAFT_2815628</name>
</gene>
<keyword evidence="3" id="KW-1185">Reference proteome</keyword>
<sequence length="264" mass="27339">MSAAAPIASMAPSAAPAFVTDPYAPAQAGVSPPSGQSYAATGRVQIHQASIRSTALGKSHSRHPPQSLAGCGTGAHDSSSHKPTGRVRASAVRDVEPVGKMKAHTQLCRPVSVTRAHPISAVVPAPEAPSIAVSIAAVLRSACANSFEDITSILADTDDEEFSDSPSHTVTAPVSVPSFGFGIPTIVVVFAVTVQVHGMHDGNTGVKKKGGYGDTADEVVENEILDDDSAPTRRKTVETTPIEVQCRWSDDEDGEDEQVDGPTV</sequence>
<evidence type="ECO:0000313" key="3">
    <source>
        <dbReference type="Proteomes" id="UP001362999"/>
    </source>
</evidence>
<dbReference type="Proteomes" id="UP001362999">
    <property type="component" value="Unassembled WGS sequence"/>
</dbReference>
<name>A0AAV9Z162_9AGAR</name>
<dbReference type="EMBL" id="JAWWNJ010000251">
    <property type="protein sequence ID" value="KAK6966922.1"/>
    <property type="molecule type" value="Genomic_DNA"/>
</dbReference>
<accession>A0AAV9Z162</accession>
<proteinExistence type="predicted"/>
<reference evidence="2 3" key="1">
    <citation type="journal article" date="2024" name="J Genomics">
        <title>Draft genome sequencing and assembly of Favolaschia claudopus CIRM-BRFM 2984 isolated from oak limbs.</title>
        <authorList>
            <person name="Navarro D."/>
            <person name="Drula E."/>
            <person name="Chaduli D."/>
            <person name="Cazenave R."/>
            <person name="Ahrendt S."/>
            <person name="Wang J."/>
            <person name="Lipzen A."/>
            <person name="Daum C."/>
            <person name="Barry K."/>
            <person name="Grigoriev I.V."/>
            <person name="Favel A."/>
            <person name="Rosso M.N."/>
            <person name="Martin F."/>
        </authorList>
    </citation>
    <scope>NUCLEOTIDE SEQUENCE [LARGE SCALE GENOMIC DNA]</scope>
    <source>
        <strain evidence="2 3">CIRM-BRFM 2984</strain>
    </source>
</reference>
<feature type="region of interest" description="Disordered" evidence="1">
    <location>
        <begin position="54"/>
        <end position="96"/>
    </location>
</feature>
<evidence type="ECO:0000313" key="2">
    <source>
        <dbReference type="EMBL" id="KAK6966922.1"/>
    </source>
</evidence>
<evidence type="ECO:0000256" key="1">
    <source>
        <dbReference type="SAM" id="MobiDB-lite"/>
    </source>
</evidence>
<comment type="caution">
    <text evidence="2">The sequence shown here is derived from an EMBL/GenBank/DDBJ whole genome shotgun (WGS) entry which is preliminary data.</text>
</comment>
<organism evidence="2 3">
    <name type="scientific">Favolaschia claudopus</name>
    <dbReference type="NCBI Taxonomy" id="2862362"/>
    <lineage>
        <taxon>Eukaryota</taxon>
        <taxon>Fungi</taxon>
        <taxon>Dikarya</taxon>
        <taxon>Basidiomycota</taxon>
        <taxon>Agaricomycotina</taxon>
        <taxon>Agaricomycetes</taxon>
        <taxon>Agaricomycetidae</taxon>
        <taxon>Agaricales</taxon>
        <taxon>Marasmiineae</taxon>
        <taxon>Mycenaceae</taxon>
        <taxon>Favolaschia</taxon>
    </lineage>
</organism>
<dbReference type="AlphaFoldDB" id="A0AAV9Z162"/>